<accession>A0A0B6YP48</accession>
<evidence type="ECO:0000256" key="1">
    <source>
        <dbReference type="SAM" id="MobiDB-lite"/>
    </source>
</evidence>
<dbReference type="EMBL" id="HACG01010676">
    <property type="protein sequence ID" value="CEK57541.1"/>
    <property type="molecule type" value="Transcribed_RNA"/>
</dbReference>
<dbReference type="AlphaFoldDB" id="A0A0B6YP48"/>
<protein>
    <submittedName>
        <fullName evidence="2">Uncharacterized protein</fullName>
    </submittedName>
</protein>
<feature type="region of interest" description="Disordered" evidence="1">
    <location>
        <begin position="52"/>
        <end position="79"/>
    </location>
</feature>
<reference evidence="2" key="1">
    <citation type="submission" date="2014-12" db="EMBL/GenBank/DDBJ databases">
        <title>Insight into the proteome of Arion vulgaris.</title>
        <authorList>
            <person name="Aradska J."/>
            <person name="Bulat T."/>
            <person name="Smidak R."/>
            <person name="Sarate P."/>
            <person name="Gangsoo J."/>
            <person name="Sialana F."/>
            <person name="Bilban M."/>
            <person name="Lubec G."/>
        </authorList>
    </citation>
    <scope>NUCLEOTIDE SEQUENCE</scope>
    <source>
        <tissue evidence="2">Skin</tissue>
    </source>
</reference>
<feature type="non-terminal residue" evidence="2">
    <location>
        <position position="1"/>
    </location>
</feature>
<feature type="non-terminal residue" evidence="2">
    <location>
        <position position="91"/>
    </location>
</feature>
<name>A0A0B6YP48_9EUPU</name>
<evidence type="ECO:0000313" key="2">
    <source>
        <dbReference type="EMBL" id="CEK57541.1"/>
    </source>
</evidence>
<organism evidence="2">
    <name type="scientific">Arion vulgaris</name>
    <dbReference type="NCBI Taxonomy" id="1028688"/>
    <lineage>
        <taxon>Eukaryota</taxon>
        <taxon>Metazoa</taxon>
        <taxon>Spiralia</taxon>
        <taxon>Lophotrochozoa</taxon>
        <taxon>Mollusca</taxon>
        <taxon>Gastropoda</taxon>
        <taxon>Heterobranchia</taxon>
        <taxon>Euthyneura</taxon>
        <taxon>Panpulmonata</taxon>
        <taxon>Eupulmonata</taxon>
        <taxon>Stylommatophora</taxon>
        <taxon>Helicina</taxon>
        <taxon>Arionoidea</taxon>
        <taxon>Arionidae</taxon>
        <taxon>Arion</taxon>
    </lineage>
</organism>
<proteinExistence type="predicted"/>
<gene>
    <name evidence="2" type="primary">ORF30437</name>
</gene>
<sequence length="91" mass="10988">VSNQAQLMRRHQNIKREGEREIRAIERETRHTAMNILRIQSEYSSKMKKFESMEEESRSNHRETVISQNKHSIQLKRPKVQKDKKAVLLFR</sequence>
<feature type="compositionally biased region" description="Basic and acidic residues" evidence="1">
    <location>
        <begin position="52"/>
        <end position="64"/>
    </location>
</feature>